<dbReference type="PANTHER" id="PTHR10302">
    <property type="entry name" value="SINGLE-STRANDED DNA-BINDING PROTEIN"/>
    <property type="match status" value="1"/>
</dbReference>
<dbReference type="CDD" id="cd04496">
    <property type="entry name" value="SSB_OBF"/>
    <property type="match status" value="1"/>
</dbReference>
<evidence type="ECO:0000256" key="2">
    <source>
        <dbReference type="PIRNR" id="PIRNR002070"/>
    </source>
</evidence>
<dbReference type="SUPFAM" id="SSF50249">
    <property type="entry name" value="Nucleic acid-binding proteins"/>
    <property type="match status" value="1"/>
</dbReference>
<dbReference type="OrthoDB" id="1078367at2759"/>
<dbReference type="GO" id="GO:0006264">
    <property type="term" value="P:mitochondrial DNA replication"/>
    <property type="evidence" value="ECO:0007669"/>
    <property type="project" value="TreeGrafter"/>
</dbReference>
<dbReference type="InParanoid" id="A0A448YFT9"/>
<keyword evidence="1 2" id="KW-0238">DNA-binding</keyword>
<keyword evidence="4" id="KW-1185">Reference proteome</keyword>
<dbReference type="PIRSF" id="PIRSF002070">
    <property type="entry name" value="SSB"/>
    <property type="match status" value="1"/>
</dbReference>
<dbReference type="NCBIfam" id="TIGR00621">
    <property type="entry name" value="ssb"/>
    <property type="match status" value="1"/>
</dbReference>
<organism evidence="3 4">
    <name type="scientific">Brettanomyces naardenensis</name>
    <name type="common">Yeast</name>
    <dbReference type="NCBI Taxonomy" id="13370"/>
    <lineage>
        <taxon>Eukaryota</taxon>
        <taxon>Fungi</taxon>
        <taxon>Dikarya</taxon>
        <taxon>Ascomycota</taxon>
        <taxon>Saccharomycotina</taxon>
        <taxon>Pichiomycetes</taxon>
        <taxon>Pichiales</taxon>
        <taxon>Pichiaceae</taxon>
        <taxon>Brettanomyces</taxon>
    </lineage>
</organism>
<dbReference type="PROSITE" id="PS50935">
    <property type="entry name" value="SSB"/>
    <property type="match status" value="1"/>
</dbReference>
<dbReference type="FunCoup" id="A0A448YFT9">
    <property type="interactions" value="216"/>
</dbReference>
<protein>
    <recommendedName>
        <fullName evidence="2">Single-stranded DNA-binding protein</fullName>
    </recommendedName>
</protein>
<name>A0A448YFT9_BRENA</name>
<dbReference type="STRING" id="13370.A0A448YFT9"/>
<evidence type="ECO:0000256" key="1">
    <source>
        <dbReference type="ARBA" id="ARBA00023125"/>
    </source>
</evidence>
<gene>
    <name evidence="3" type="ORF">BRENAR_LOCUS526</name>
</gene>
<dbReference type="GO" id="GO:0042645">
    <property type="term" value="C:mitochondrial nucleoid"/>
    <property type="evidence" value="ECO:0007669"/>
    <property type="project" value="TreeGrafter"/>
</dbReference>
<dbReference type="EMBL" id="CAACVR010000001">
    <property type="protein sequence ID" value="VEU19790.1"/>
    <property type="molecule type" value="Genomic_DNA"/>
</dbReference>
<dbReference type="Proteomes" id="UP000290900">
    <property type="component" value="Unassembled WGS sequence"/>
</dbReference>
<sequence>MLRQSARAFSTTAAPRLARMSLIGTIGSDLEKRTTSTGKDFIKYSVAVNSKNKNEQLTSWFNVACFAPAQINFMTTYLGKGAKVYVEADVSNTPYEKTDGSKSTSLMLFQTNVEVIRFPKKEEGEGESA</sequence>
<reference evidence="3 4" key="1">
    <citation type="submission" date="2018-12" db="EMBL/GenBank/DDBJ databases">
        <authorList>
            <person name="Tiukova I."/>
            <person name="Dainat J."/>
        </authorList>
    </citation>
    <scope>NUCLEOTIDE SEQUENCE [LARGE SCALE GENOMIC DNA]</scope>
</reference>
<accession>A0A448YFT9</accession>
<evidence type="ECO:0000313" key="4">
    <source>
        <dbReference type="Proteomes" id="UP000290900"/>
    </source>
</evidence>
<comment type="subcellular location">
    <subcellularLocation>
        <location evidence="2">Mitochondrion</location>
    </subcellularLocation>
</comment>
<keyword evidence="2" id="KW-0496">Mitochondrion</keyword>
<dbReference type="AlphaFoldDB" id="A0A448YFT9"/>
<proteinExistence type="predicted"/>
<dbReference type="InterPro" id="IPR011344">
    <property type="entry name" value="ssDNA-bd"/>
</dbReference>
<dbReference type="InterPro" id="IPR012340">
    <property type="entry name" value="NA-bd_OB-fold"/>
</dbReference>
<dbReference type="PANTHER" id="PTHR10302:SF0">
    <property type="entry name" value="SINGLE-STRANDED DNA-BINDING PROTEIN, MITOCHONDRIAL"/>
    <property type="match status" value="1"/>
</dbReference>
<evidence type="ECO:0000313" key="3">
    <source>
        <dbReference type="EMBL" id="VEU19790.1"/>
    </source>
</evidence>
<dbReference type="Gene3D" id="2.40.50.140">
    <property type="entry name" value="Nucleic acid-binding proteins"/>
    <property type="match status" value="1"/>
</dbReference>
<dbReference type="GO" id="GO:0003697">
    <property type="term" value="F:single-stranded DNA binding"/>
    <property type="evidence" value="ECO:0007669"/>
    <property type="project" value="InterPro"/>
</dbReference>
<dbReference type="InterPro" id="IPR000424">
    <property type="entry name" value="Primosome_PriB/ssb"/>
</dbReference>
<dbReference type="Pfam" id="PF00436">
    <property type="entry name" value="SSB"/>
    <property type="match status" value="1"/>
</dbReference>